<feature type="compositionally biased region" description="Low complexity" evidence="2">
    <location>
        <begin position="111"/>
        <end position="121"/>
    </location>
</feature>
<keyword evidence="1" id="KW-0645">Protease</keyword>
<dbReference type="Gene3D" id="3.30.420.10">
    <property type="entry name" value="Ribonuclease H-like superfamily/Ribonuclease H"/>
    <property type="match status" value="1"/>
</dbReference>
<proteinExistence type="predicted"/>
<dbReference type="Pfam" id="PF22936">
    <property type="entry name" value="Pol_BBD"/>
    <property type="match status" value="1"/>
</dbReference>
<dbReference type="InterPro" id="IPR036397">
    <property type="entry name" value="RNaseH_sf"/>
</dbReference>
<protein>
    <submittedName>
        <fullName evidence="4">Retrovirus-related Pol polyprotein from transposon TNT 1-94</fullName>
    </submittedName>
</protein>
<feature type="compositionally biased region" description="Basic residues" evidence="2">
    <location>
        <begin position="101"/>
        <end position="110"/>
    </location>
</feature>
<dbReference type="Pfam" id="PF13976">
    <property type="entry name" value="gag_pre-integrs"/>
    <property type="match status" value="1"/>
</dbReference>
<dbReference type="InterPro" id="IPR012337">
    <property type="entry name" value="RNaseH-like_sf"/>
</dbReference>
<keyword evidence="5" id="KW-1185">Reference proteome</keyword>
<dbReference type="InterPro" id="IPR001584">
    <property type="entry name" value="Integrase_cat-core"/>
</dbReference>
<feature type="region of interest" description="Disordered" evidence="2">
    <location>
        <begin position="85"/>
        <end position="121"/>
    </location>
</feature>
<sequence>MSAYLLDIKTKVDAIAAAGTRLDPEDVILYTLNGLPATYQSFKTAIRTNLQPISLDDLYSLLCTEEQNLLQETIKELNATHLTDSTKALTATRGRGSGRNNRYRGRRGRGTRTTSGRGSNNPDRNVTCQICFKLGHSASRCWHRSDLNYQSALIGTTESTAATDWYLDSGASSHLTADPSHLSNPAPYSGNSQVIIGNGHHLPIQHTGNGILPTPSGNLVLNNIHQVPNLSFNLLSIYQLTRDNNCTVSFNCHGYQIKDTMTNRILLQGPCHRGLYSVRSKQPASDLALISIKTVPDLWHLRLGHPANTTLQHLSVLSQICTKLSNNSCNTCHVAKSRQLSFPVSNSITTHSFALIHSDVWGPSPTISLQGFRYFVTFIDDFSNFCWVFPLAHKSEVTNKFILFSKMVKCQFNSNIKIVRTDGGGEYLNNTFKQFCQQQGIQHQYTCPYTPAQNGVAERKNRHILETIRSLLIHANAPPTLWVEALHTAIHIINRLPTTTLKHNTPFKKLYNKSPSYNHLKTFGCLCYPWLRPYSKSKLSTLSIPCVFIGYASQQKGYRCLDPTTNRVFTSRHVIFT</sequence>
<reference evidence="4 5" key="2">
    <citation type="journal article" date="2017" name="Nature">
        <title>The Apostasia genome and the evolution of orchids.</title>
        <authorList>
            <person name="Zhang G.Q."/>
            <person name="Liu K.W."/>
            <person name="Li Z."/>
            <person name="Lohaus R."/>
            <person name="Hsiao Y.Y."/>
            <person name="Niu S.C."/>
            <person name="Wang J.Y."/>
            <person name="Lin Y.C."/>
            <person name="Xu Q."/>
            <person name="Chen L.J."/>
            <person name="Yoshida K."/>
            <person name="Fujiwara S."/>
            <person name="Wang Z.W."/>
            <person name="Zhang Y.Q."/>
            <person name="Mitsuda N."/>
            <person name="Wang M."/>
            <person name="Liu G.H."/>
            <person name="Pecoraro L."/>
            <person name="Huang H.X."/>
            <person name="Xiao X.J."/>
            <person name="Lin M."/>
            <person name="Wu X.Y."/>
            <person name="Wu W.L."/>
            <person name="Chen Y.Y."/>
            <person name="Chang S.B."/>
            <person name="Sakamoto S."/>
            <person name="Ohme-Takagi M."/>
            <person name="Yagi M."/>
            <person name="Zeng S.J."/>
            <person name="Shen C.Y."/>
            <person name="Yeh C.M."/>
            <person name="Luo Y.B."/>
            <person name="Tsai W.C."/>
            <person name="Van de Peer Y."/>
            <person name="Liu Z.J."/>
        </authorList>
    </citation>
    <scope>NUCLEOTIDE SEQUENCE [LARGE SCALE GENOMIC DNA]</scope>
    <source>
        <tissue evidence="4">The whole plant</tissue>
    </source>
</reference>
<dbReference type="GO" id="GO:0015074">
    <property type="term" value="P:DNA integration"/>
    <property type="evidence" value="ECO:0007669"/>
    <property type="project" value="InterPro"/>
</dbReference>
<name>A0A2I0WYH3_9ASPA</name>
<dbReference type="Pfam" id="PF00665">
    <property type="entry name" value="rve"/>
    <property type="match status" value="1"/>
</dbReference>
<keyword evidence="1" id="KW-0378">Hydrolase</keyword>
<dbReference type="InterPro" id="IPR054722">
    <property type="entry name" value="PolX-like_BBD"/>
</dbReference>
<dbReference type="GO" id="GO:0008233">
    <property type="term" value="F:peptidase activity"/>
    <property type="evidence" value="ECO:0007669"/>
    <property type="project" value="UniProtKB-KW"/>
</dbReference>
<evidence type="ECO:0000256" key="2">
    <source>
        <dbReference type="SAM" id="MobiDB-lite"/>
    </source>
</evidence>
<dbReference type="EMBL" id="KZ502321">
    <property type="protein sequence ID" value="PKU80705.1"/>
    <property type="molecule type" value="Genomic_DNA"/>
</dbReference>
<evidence type="ECO:0000256" key="1">
    <source>
        <dbReference type="ARBA" id="ARBA00022670"/>
    </source>
</evidence>
<dbReference type="SUPFAM" id="SSF53098">
    <property type="entry name" value="Ribonuclease H-like"/>
    <property type="match status" value="1"/>
</dbReference>
<gene>
    <name evidence="4" type="ORF">MA16_Dca024679</name>
</gene>
<evidence type="ECO:0000313" key="5">
    <source>
        <dbReference type="Proteomes" id="UP000233837"/>
    </source>
</evidence>
<evidence type="ECO:0000259" key="3">
    <source>
        <dbReference type="PROSITE" id="PS50994"/>
    </source>
</evidence>
<dbReference type="PROSITE" id="PS50994">
    <property type="entry name" value="INTEGRASE"/>
    <property type="match status" value="1"/>
</dbReference>
<dbReference type="InterPro" id="IPR057670">
    <property type="entry name" value="SH3_retrovirus"/>
</dbReference>
<feature type="domain" description="Integrase catalytic" evidence="3">
    <location>
        <begin position="339"/>
        <end position="514"/>
    </location>
</feature>
<dbReference type="PANTHER" id="PTHR42648">
    <property type="entry name" value="TRANSPOSASE, PUTATIVE-RELATED"/>
    <property type="match status" value="1"/>
</dbReference>
<dbReference type="AlphaFoldDB" id="A0A2I0WYH3"/>
<reference evidence="4 5" key="1">
    <citation type="journal article" date="2016" name="Sci. Rep.">
        <title>The Dendrobium catenatum Lindl. genome sequence provides insights into polysaccharide synthase, floral development and adaptive evolution.</title>
        <authorList>
            <person name="Zhang G.Q."/>
            <person name="Xu Q."/>
            <person name="Bian C."/>
            <person name="Tsai W.C."/>
            <person name="Yeh C.M."/>
            <person name="Liu K.W."/>
            <person name="Yoshida K."/>
            <person name="Zhang L.S."/>
            <person name="Chang S.B."/>
            <person name="Chen F."/>
            <person name="Shi Y."/>
            <person name="Su Y.Y."/>
            <person name="Zhang Y.Q."/>
            <person name="Chen L.J."/>
            <person name="Yin Y."/>
            <person name="Lin M."/>
            <person name="Huang H."/>
            <person name="Deng H."/>
            <person name="Wang Z.W."/>
            <person name="Zhu S.L."/>
            <person name="Zhao X."/>
            <person name="Deng C."/>
            <person name="Niu S.C."/>
            <person name="Huang J."/>
            <person name="Wang M."/>
            <person name="Liu G.H."/>
            <person name="Yang H.J."/>
            <person name="Xiao X.J."/>
            <person name="Hsiao Y.Y."/>
            <person name="Wu W.L."/>
            <person name="Chen Y.Y."/>
            <person name="Mitsuda N."/>
            <person name="Ohme-Takagi M."/>
            <person name="Luo Y.B."/>
            <person name="Van de Peer Y."/>
            <person name="Liu Z.J."/>
        </authorList>
    </citation>
    <scope>NUCLEOTIDE SEQUENCE [LARGE SCALE GENOMIC DNA]</scope>
    <source>
        <tissue evidence="4">The whole plant</tissue>
    </source>
</reference>
<dbReference type="GO" id="GO:0006508">
    <property type="term" value="P:proteolysis"/>
    <property type="evidence" value="ECO:0007669"/>
    <property type="project" value="UniProtKB-KW"/>
</dbReference>
<dbReference type="Proteomes" id="UP000233837">
    <property type="component" value="Unassembled WGS sequence"/>
</dbReference>
<accession>A0A2I0WYH3</accession>
<dbReference type="PANTHER" id="PTHR42648:SF26">
    <property type="entry name" value="INTEGRASE CATALYTIC DOMAIN-CONTAINING PROTEIN"/>
    <property type="match status" value="1"/>
</dbReference>
<dbReference type="Pfam" id="PF25597">
    <property type="entry name" value="SH3_retrovirus"/>
    <property type="match status" value="1"/>
</dbReference>
<dbReference type="InterPro" id="IPR025724">
    <property type="entry name" value="GAG-pre-integrase_dom"/>
</dbReference>
<dbReference type="GO" id="GO:0003676">
    <property type="term" value="F:nucleic acid binding"/>
    <property type="evidence" value="ECO:0007669"/>
    <property type="project" value="InterPro"/>
</dbReference>
<evidence type="ECO:0000313" key="4">
    <source>
        <dbReference type="EMBL" id="PKU80705.1"/>
    </source>
</evidence>
<dbReference type="InterPro" id="IPR039537">
    <property type="entry name" value="Retrotran_Ty1/copia-like"/>
</dbReference>
<organism evidence="4 5">
    <name type="scientific">Dendrobium catenatum</name>
    <dbReference type="NCBI Taxonomy" id="906689"/>
    <lineage>
        <taxon>Eukaryota</taxon>
        <taxon>Viridiplantae</taxon>
        <taxon>Streptophyta</taxon>
        <taxon>Embryophyta</taxon>
        <taxon>Tracheophyta</taxon>
        <taxon>Spermatophyta</taxon>
        <taxon>Magnoliopsida</taxon>
        <taxon>Liliopsida</taxon>
        <taxon>Asparagales</taxon>
        <taxon>Orchidaceae</taxon>
        <taxon>Epidendroideae</taxon>
        <taxon>Malaxideae</taxon>
        <taxon>Dendrobiinae</taxon>
        <taxon>Dendrobium</taxon>
    </lineage>
</organism>